<name>A0A174FFB1_BACUN</name>
<dbReference type="EMBL" id="JAQNRK010000010">
    <property type="protein sequence ID" value="MDC1794762.1"/>
    <property type="molecule type" value="Genomic_DNA"/>
</dbReference>
<dbReference type="Proteomes" id="UP000095614">
    <property type="component" value="Unassembled WGS sequence"/>
</dbReference>
<evidence type="ECO:0000313" key="4">
    <source>
        <dbReference type="Proteomes" id="UP001215818"/>
    </source>
</evidence>
<evidence type="ECO:0000313" key="2">
    <source>
        <dbReference type="EMBL" id="MDC1794762.1"/>
    </source>
</evidence>
<dbReference type="Proteomes" id="UP001215818">
    <property type="component" value="Unassembled WGS sequence"/>
</dbReference>
<organism evidence="1 3">
    <name type="scientific">Bacteroides uniformis</name>
    <dbReference type="NCBI Taxonomy" id="820"/>
    <lineage>
        <taxon>Bacteria</taxon>
        <taxon>Pseudomonadati</taxon>
        <taxon>Bacteroidota</taxon>
        <taxon>Bacteroidia</taxon>
        <taxon>Bacteroidales</taxon>
        <taxon>Bacteroidaceae</taxon>
        <taxon>Bacteroides</taxon>
    </lineage>
</organism>
<dbReference type="RefSeq" id="WP_005776215.1">
    <property type="nucleotide sequence ID" value="NZ_CZAF01000002.1"/>
</dbReference>
<gene>
    <name evidence="1" type="ORF">ERS852462_00543</name>
    <name evidence="2" type="ORF">POY73_11555</name>
</gene>
<protein>
    <submittedName>
        <fullName evidence="1">Uncharacterized protein</fullName>
    </submittedName>
</protein>
<evidence type="ECO:0000313" key="3">
    <source>
        <dbReference type="Proteomes" id="UP000095614"/>
    </source>
</evidence>
<dbReference type="EMBL" id="CZAF01000002">
    <property type="protein sequence ID" value="CUO48401.1"/>
    <property type="molecule type" value="Genomic_DNA"/>
</dbReference>
<reference evidence="2 4" key="2">
    <citation type="submission" date="2022-10" db="EMBL/GenBank/DDBJ databases">
        <title>Human gut microbiome strain richness.</title>
        <authorList>
            <person name="Chen-Liaw A."/>
        </authorList>
    </citation>
    <scope>NUCLEOTIDE SEQUENCE [LARGE SCALE GENOMIC DNA]</scope>
    <source>
        <strain evidence="2 4">D53st1_B1_D53t1_180928</strain>
    </source>
</reference>
<dbReference type="AlphaFoldDB" id="A0A174FFB1"/>
<dbReference type="GeneID" id="93555879"/>
<dbReference type="OrthoDB" id="9788916at2"/>
<sequence length="137" mass="16190">MAKKKKHKNDVKTDLPIIMDYGIGSISVYDPADIMPYNEPPISEQIRFKKLGKEMKSEFKWLVSSVVIEYWQENRQIPFGEEMSKLRTRLLRMFAEEYSILLKDDTELKNYLLMLAITTINKHLKSENKKRVSKLSF</sequence>
<evidence type="ECO:0000313" key="1">
    <source>
        <dbReference type="EMBL" id="CUO48401.1"/>
    </source>
</evidence>
<reference evidence="1 3" key="1">
    <citation type="submission" date="2015-09" db="EMBL/GenBank/DDBJ databases">
        <authorList>
            <consortium name="Pathogen Informatics"/>
        </authorList>
    </citation>
    <scope>NUCLEOTIDE SEQUENCE [LARGE SCALE GENOMIC DNA]</scope>
    <source>
        <strain evidence="1 3">2789STDY5834847</strain>
    </source>
</reference>
<accession>A0A174FFB1</accession>
<proteinExistence type="predicted"/>